<keyword evidence="3" id="KW-1185">Reference proteome</keyword>
<evidence type="ECO:0000313" key="2">
    <source>
        <dbReference type="EMBL" id="MDT2759848.1"/>
    </source>
</evidence>
<dbReference type="Proteomes" id="UP001181046">
    <property type="component" value="Unassembled WGS sequence"/>
</dbReference>
<reference evidence="2" key="1">
    <citation type="submission" date="2023-03" db="EMBL/GenBank/DDBJ databases">
        <authorList>
            <person name="Shen W."/>
            <person name="Cai J."/>
        </authorList>
    </citation>
    <scope>NUCLEOTIDE SEQUENCE</scope>
    <source>
        <strain evidence="2">P66-3</strain>
    </source>
</reference>
<name>A0ABU3FB25_9ENTE</name>
<evidence type="ECO:0000259" key="1">
    <source>
        <dbReference type="PROSITE" id="PS50943"/>
    </source>
</evidence>
<accession>A0ABU3FB25</accession>
<comment type="caution">
    <text evidence="2">The sequence shown here is derived from an EMBL/GenBank/DDBJ whole genome shotgun (WGS) entry which is preliminary data.</text>
</comment>
<dbReference type="EMBL" id="JARQAJ010000004">
    <property type="protein sequence ID" value="MDT2759848.1"/>
    <property type="molecule type" value="Genomic_DNA"/>
</dbReference>
<evidence type="ECO:0000313" key="3">
    <source>
        <dbReference type="Proteomes" id="UP001181046"/>
    </source>
</evidence>
<dbReference type="PROSITE" id="PS50943">
    <property type="entry name" value="HTH_CROC1"/>
    <property type="match status" value="1"/>
</dbReference>
<feature type="domain" description="HTH cro/C1-type" evidence="1">
    <location>
        <begin position="8"/>
        <end position="41"/>
    </location>
</feature>
<organism evidence="2 3">
    <name type="scientific">Enterococcus xiangfangensis</name>
    <dbReference type="NCBI Taxonomy" id="1296537"/>
    <lineage>
        <taxon>Bacteria</taxon>
        <taxon>Bacillati</taxon>
        <taxon>Bacillota</taxon>
        <taxon>Bacilli</taxon>
        <taxon>Lactobacillales</taxon>
        <taxon>Enterococcaceae</taxon>
        <taxon>Enterococcus</taxon>
    </lineage>
</organism>
<protein>
    <submittedName>
        <fullName evidence="2">Transcriptional regulator</fullName>
    </submittedName>
</protein>
<gene>
    <name evidence="2" type="ORF">P7H27_08735</name>
</gene>
<dbReference type="Pfam" id="PF01381">
    <property type="entry name" value="HTH_3"/>
    <property type="match status" value="1"/>
</dbReference>
<dbReference type="CDD" id="cd00093">
    <property type="entry name" value="HTH_XRE"/>
    <property type="match status" value="1"/>
</dbReference>
<proteinExistence type="predicted"/>
<sequence>MYEKVSGYRKLIGLTQKEMANDLNISVQSYRNKERGRSSFSDNEKMIFKNIVNKKMPNVTIDEIFFTSWVSQS</sequence>
<dbReference type="SUPFAM" id="SSF47413">
    <property type="entry name" value="lambda repressor-like DNA-binding domains"/>
    <property type="match status" value="1"/>
</dbReference>
<dbReference type="RefSeq" id="WP_137610012.1">
    <property type="nucleotide sequence ID" value="NZ_JARQAJ010000004.1"/>
</dbReference>
<dbReference type="InterPro" id="IPR010982">
    <property type="entry name" value="Lambda_DNA-bd_dom_sf"/>
</dbReference>
<dbReference type="Gene3D" id="1.10.260.40">
    <property type="entry name" value="lambda repressor-like DNA-binding domains"/>
    <property type="match status" value="1"/>
</dbReference>
<dbReference type="InterPro" id="IPR001387">
    <property type="entry name" value="Cro/C1-type_HTH"/>
</dbReference>